<dbReference type="Pfam" id="PF02771">
    <property type="entry name" value="Acyl-CoA_dh_N"/>
    <property type="match status" value="1"/>
</dbReference>
<evidence type="ECO:0000256" key="3">
    <source>
        <dbReference type="ARBA" id="ARBA00022630"/>
    </source>
</evidence>
<dbReference type="GO" id="GO:0033539">
    <property type="term" value="P:fatty acid beta-oxidation using acyl-CoA dehydrogenase"/>
    <property type="evidence" value="ECO:0007669"/>
    <property type="project" value="TreeGrafter"/>
</dbReference>
<dbReference type="Gene3D" id="1.10.540.10">
    <property type="entry name" value="Acyl-CoA dehydrogenase/oxidase, N-terminal domain"/>
    <property type="match status" value="1"/>
</dbReference>
<dbReference type="Pfam" id="PF00441">
    <property type="entry name" value="Acyl-CoA_dh_1"/>
    <property type="match status" value="1"/>
</dbReference>
<dbReference type="PANTHER" id="PTHR48083">
    <property type="entry name" value="MEDIUM-CHAIN SPECIFIC ACYL-COA DEHYDROGENASE, MITOCHONDRIAL-RELATED"/>
    <property type="match status" value="1"/>
</dbReference>
<proteinExistence type="inferred from homology"/>
<reference evidence="10" key="1">
    <citation type="submission" date="2023-06" db="EMBL/GenBank/DDBJ databases">
        <title>Genomic analysis of the entomopathogenic nematode Steinernema hermaphroditum.</title>
        <authorList>
            <person name="Schwarz E.M."/>
            <person name="Heppert J.K."/>
            <person name="Baniya A."/>
            <person name="Schwartz H.T."/>
            <person name="Tan C.-H."/>
            <person name="Antoshechkin I."/>
            <person name="Sternberg P.W."/>
            <person name="Goodrich-Blair H."/>
            <person name="Dillman A.R."/>
        </authorList>
    </citation>
    <scope>NUCLEOTIDE SEQUENCE</scope>
    <source>
        <strain evidence="10">PS9179</strain>
        <tissue evidence="10">Whole animal</tissue>
    </source>
</reference>
<sequence length="398" mass="43972">MSFAKKSLLRPVAPATHILYGPRHWEFRASVGGFIDKSINPFVDEWEKVKKFPAHNVFKGLGDVGVFGVNKPVEYGGLGLDFSYSIAVAEELGRVSCAGIPMAIEVQSDMATPALSTFGSNYLKQEFLTPSLSGDLVACLGVSEPSAGSDVAAIKTTARPSGDDLLINGSKQWITNGNQADWICLLANTNNKDSPHRNKSLICVRLDEPGVHRETRIEKLGMHSSDTAEIYFDNVKVPKKNIIGEEGRGFVYQMLQFQDERLVAIAVLLEPMQRCIDLTLEYARTRNAFGKPLICNQTIPFKLAELQTELESVRSLLYRAVIERLNGADVTVLASMGKLKAGRLARNVTDCCIQYWGGNGYTWDNPVSRFHRDLRLFSIAGGCDEVMLSIIAKYTNMQ</sequence>
<dbReference type="SUPFAM" id="SSF47203">
    <property type="entry name" value="Acyl-CoA dehydrogenase C-terminal domain-like"/>
    <property type="match status" value="1"/>
</dbReference>
<dbReference type="FunFam" id="2.40.110.10:FF:000002">
    <property type="entry name" value="Acyl-CoA dehydrogenase fadE12"/>
    <property type="match status" value="1"/>
</dbReference>
<dbReference type="PROSITE" id="PS00072">
    <property type="entry name" value="ACYL_COA_DH_1"/>
    <property type="match status" value="1"/>
</dbReference>
<dbReference type="GO" id="GO:0005737">
    <property type="term" value="C:cytoplasm"/>
    <property type="evidence" value="ECO:0007669"/>
    <property type="project" value="TreeGrafter"/>
</dbReference>
<evidence type="ECO:0000259" key="8">
    <source>
        <dbReference type="Pfam" id="PF02770"/>
    </source>
</evidence>
<keyword evidence="11" id="KW-1185">Reference proteome</keyword>
<dbReference type="InterPro" id="IPR046373">
    <property type="entry name" value="Acyl-CoA_Oxase/DH_mid-dom_sf"/>
</dbReference>
<protein>
    <submittedName>
        <fullName evidence="10">Uncharacterized protein</fullName>
    </submittedName>
</protein>
<dbReference type="SUPFAM" id="SSF56645">
    <property type="entry name" value="Acyl-CoA dehydrogenase NM domain-like"/>
    <property type="match status" value="1"/>
</dbReference>
<keyword evidence="4 6" id="KW-0274">FAD</keyword>
<feature type="domain" description="Acyl-CoA dehydrogenase/oxidase N-terminal" evidence="9">
    <location>
        <begin position="24"/>
        <end position="135"/>
    </location>
</feature>
<dbReference type="InterPro" id="IPR037069">
    <property type="entry name" value="AcylCoA_DH/ox_N_sf"/>
</dbReference>
<keyword evidence="3 6" id="KW-0285">Flavoprotein</keyword>
<dbReference type="GO" id="GO:0003995">
    <property type="term" value="F:acyl-CoA dehydrogenase activity"/>
    <property type="evidence" value="ECO:0007669"/>
    <property type="project" value="InterPro"/>
</dbReference>
<dbReference type="InterPro" id="IPR013786">
    <property type="entry name" value="AcylCoA_DH/ox_N"/>
</dbReference>
<feature type="domain" description="Acyl-CoA dehydrogenase/oxidase C-terminal" evidence="7">
    <location>
        <begin position="247"/>
        <end position="393"/>
    </location>
</feature>
<dbReference type="AlphaFoldDB" id="A0AA39LD40"/>
<organism evidence="10 11">
    <name type="scientific">Steinernema hermaphroditum</name>
    <dbReference type="NCBI Taxonomy" id="289476"/>
    <lineage>
        <taxon>Eukaryota</taxon>
        <taxon>Metazoa</taxon>
        <taxon>Ecdysozoa</taxon>
        <taxon>Nematoda</taxon>
        <taxon>Chromadorea</taxon>
        <taxon>Rhabditida</taxon>
        <taxon>Tylenchina</taxon>
        <taxon>Panagrolaimomorpha</taxon>
        <taxon>Strongyloidoidea</taxon>
        <taxon>Steinernematidae</taxon>
        <taxon>Steinernema</taxon>
    </lineage>
</organism>
<dbReference type="Gene3D" id="2.40.110.10">
    <property type="entry name" value="Butyryl-CoA Dehydrogenase, subunit A, domain 2"/>
    <property type="match status" value="1"/>
</dbReference>
<dbReference type="InterPro" id="IPR006089">
    <property type="entry name" value="Acyl-CoA_DH_CS"/>
</dbReference>
<evidence type="ECO:0000256" key="5">
    <source>
        <dbReference type="ARBA" id="ARBA00023002"/>
    </source>
</evidence>
<dbReference type="PANTHER" id="PTHR48083:SF6">
    <property type="entry name" value="ACYL-COA DEHYDROGENASE 6"/>
    <property type="match status" value="1"/>
</dbReference>
<comment type="similarity">
    <text evidence="2 6">Belongs to the acyl-CoA dehydrogenase family.</text>
</comment>
<evidence type="ECO:0000256" key="6">
    <source>
        <dbReference type="RuleBase" id="RU362125"/>
    </source>
</evidence>
<keyword evidence="5 6" id="KW-0560">Oxidoreductase</keyword>
<dbReference type="InterPro" id="IPR009075">
    <property type="entry name" value="AcylCo_DH/oxidase_C"/>
</dbReference>
<accession>A0AA39LD40</accession>
<comment type="cofactor">
    <cofactor evidence="1 6">
        <name>FAD</name>
        <dbReference type="ChEBI" id="CHEBI:57692"/>
    </cofactor>
</comment>
<dbReference type="Proteomes" id="UP001175271">
    <property type="component" value="Unassembled WGS sequence"/>
</dbReference>
<dbReference type="Gene3D" id="1.20.140.10">
    <property type="entry name" value="Butyryl-CoA Dehydrogenase, subunit A, domain 3"/>
    <property type="match status" value="1"/>
</dbReference>
<dbReference type="InterPro" id="IPR050741">
    <property type="entry name" value="Acyl-CoA_dehydrogenase"/>
</dbReference>
<evidence type="ECO:0000259" key="7">
    <source>
        <dbReference type="Pfam" id="PF00441"/>
    </source>
</evidence>
<dbReference type="PROSITE" id="PS00073">
    <property type="entry name" value="ACYL_COA_DH_2"/>
    <property type="match status" value="1"/>
</dbReference>
<evidence type="ECO:0000256" key="4">
    <source>
        <dbReference type="ARBA" id="ARBA00022827"/>
    </source>
</evidence>
<name>A0AA39LD40_9BILA</name>
<dbReference type="InterPro" id="IPR009100">
    <property type="entry name" value="AcylCoA_DH/oxidase_NM_dom_sf"/>
</dbReference>
<dbReference type="GO" id="GO:0050660">
    <property type="term" value="F:flavin adenine dinucleotide binding"/>
    <property type="evidence" value="ECO:0007669"/>
    <property type="project" value="InterPro"/>
</dbReference>
<evidence type="ECO:0000259" key="9">
    <source>
        <dbReference type="Pfam" id="PF02771"/>
    </source>
</evidence>
<feature type="domain" description="Acyl-CoA oxidase/dehydrogenase middle" evidence="8">
    <location>
        <begin position="139"/>
        <end position="235"/>
    </location>
</feature>
<comment type="caution">
    <text evidence="10">The sequence shown here is derived from an EMBL/GenBank/DDBJ whole genome shotgun (WGS) entry which is preliminary data.</text>
</comment>
<dbReference type="EMBL" id="JAUCMV010000005">
    <property type="protein sequence ID" value="KAK0393331.1"/>
    <property type="molecule type" value="Genomic_DNA"/>
</dbReference>
<evidence type="ECO:0000313" key="10">
    <source>
        <dbReference type="EMBL" id="KAK0393331.1"/>
    </source>
</evidence>
<dbReference type="InterPro" id="IPR006091">
    <property type="entry name" value="Acyl-CoA_Oxase/DH_mid-dom"/>
</dbReference>
<evidence type="ECO:0000256" key="2">
    <source>
        <dbReference type="ARBA" id="ARBA00009347"/>
    </source>
</evidence>
<evidence type="ECO:0000256" key="1">
    <source>
        <dbReference type="ARBA" id="ARBA00001974"/>
    </source>
</evidence>
<dbReference type="InterPro" id="IPR036250">
    <property type="entry name" value="AcylCo_DH-like_C"/>
</dbReference>
<evidence type="ECO:0000313" key="11">
    <source>
        <dbReference type="Proteomes" id="UP001175271"/>
    </source>
</evidence>
<gene>
    <name evidence="10" type="ORF">QR680_000155</name>
</gene>
<dbReference type="Pfam" id="PF02770">
    <property type="entry name" value="Acyl-CoA_dh_M"/>
    <property type="match status" value="1"/>
</dbReference>